<dbReference type="Gene3D" id="1.10.10.60">
    <property type="entry name" value="Homeodomain-like"/>
    <property type="match status" value="1"/>
</dbReference>
<keyword evidence="2 3" id="KW-0238">DNA-binding</keyword>
<name>A0AAV1K849_9NEOP</name>
<proteinExistence type="predicted"/>
<dbReference type="GO" id="GO:1990837">
    <property type="term" value="F:sequence-specific double-stranded DNA binding"/>
    <property type="evidence" value="ECO:0007669"/>
    <property type="project" value="TreeGrafter"/>
</dbReference>
<feature type="DNA-binding region" description="Homeobox" evidence="2">
    <location>
        <begin position="89"/>
        <end position="148"/>
    </location>
</feature>
<protein>
    <recommendedName>
        <fullName evidence="4">Homeobox domain-containing protein</fullName>
    </recommendedName>
</protein>
<dbReference type="AlphaFoldDB" id="A0AAV1K849"/>
<dbReference type="PANTHER" id="PTHR24335">
    <property type="entry name" value="MOTOR NEURON AND PANCREAS HOMEOBOX PROTEIN"/>
    <property type="match status" value="1"/>
</dbReference>
<keyword evidence="2 3" id="KW-0371">Homeobox</keyword>
<dbReference type="SUPFAM" id="SSF46689">
    <property type="entry name" value="Homeodomain-like"/>
    <property type="match status" value="1"/>
</dbReference>
<organism evidence="5 6">
    <name type="scientific">Parnassius mnemosyne</name>
    <name type="common">clouded apollo</name>
    <dbReference type="NCBI Taxonomy" id="213953"/>
    <lineage>
        <taxon>Eukaryota</taxon>
        <taxon>Metazoa</taxon>
        <taxon>Ecdysozoa</taxon>
        <taxon>Arthropoda</taxon>
        <taxon>Hexapoda</taxon>
        <taxon>Insecta</taxon>
        <taxon>Pterygota</taxon>
        <taxon>Neoptera</taxon>
        <taxon>Endopterygota</taxon>
        <taxon>Lepidoptera</taxon>
        <taxon>Glossata</taxon>
        <taxon>Ditrysia</taxon>
        <taxon>Papilionoidea</taxon>
        <taxon>Papilionidae</taxon>
        <taxon>Parnassiinae</taxon>
        <taxon>Parnassini</taxon>
        <taxon>Parnassius</taxon>
        <taxon>Driopa</taxon>
    </lineage>
</organism>
<dbReference type="SMART" id="SM00389">
    <property type="entry name" value="HOX"/>
    <property type="match status" value="1"/>
</dbReference>
<dbReference type="PROSITE" id="PS50071">
    <property type="entry name" value="HOMEOBOX_2"/>
    <property type="match status" value="1"/>
</dbReference>
<dbReference type="InterPro" id="IPR009057">
    <property type="entry name" value="Homeodomain-like_sf"/>
</dbReference>
<keyword evidence="6" id="KW-1185">Reference proteome</keyword>
<evidence type="ECO:0000313" key="5">
    <source>
        <dbReference type="EMBL" id="CAK1579290.1"/>
    </source>
</evidence>
<comment type="caution">
    <text evidence="5">The sequence shown here is derived from an EMBL/GenBank/DDBJ whole genome shotgun (WGS) entry which is preliminary data.</text>
</comment>
<reference evidence="5 6" key="1">
    <citation type="submission" date="2023-11" db="EMBL/GenBank/DDBJ databases">
        <authorList>
            <person name="Hedman E."/>
            <person name="Englund M."/>
            <person name="Stromberg M."/>
            <person name="Nyberg Akerstrom W."/>
            <person name="Nylinder S."/>
            <person name="Jareborg N."/>
            <person name="Kallberg Y."/>
            <person name="Kronander E."/>
        </authorList>
    </citation>
    <scope>NUCLEOTIDE SEQUENCE [LARGE SCALE GENOMIC DNA]</scope>
</reference>
<dbReference type="Pfam" id="PF00046">
    <property type="entry name" value="Homeodomain"/>
    <property type="match status" value="1"/>
</dbReference>
<keyword evidence="2 3" id="KW-0539">Nucleus</keyword>
<dbReference type="InterPro" id="IPR042768">
    <property type="entry name" value="MNX1/Ceh-12"/>
</dbReference>
<dbReference type="EMBL" id="CAVLGL010000002">
    <property type="protein sequence ID" value="CAK1579290.1"/>
    <property type="molecule type" value="Genomic_DNA"/>
</dbReference>
<evidence type="ECO:0000256" key="3">
    <source>
        <dbReference type="RuleBase" id="RU000682"/>
    </source>
</evidence>
<dbReference type="GO" id="GO:0048812">
    <property type="term" value="P:neuron projection morphogenesis"/>
    <property type="evidence" value="ECO:0007669"/>
    <property type="project" value="TreeGrafter"/>
</dbReference>
<comment type="subcellular location">
    <subcellularLocation>
        <location evidence="1 2 3">Nucleus</location>
    </subcellularLocation>
</comment>
<gene>
    <name evidence="5" type="ORF">PARMNEM_LOCUS1259</name>
</gene>
<evidence type="ECO:0000313" key="6">
    <source>
        <dbReference type="Proteomes" id="UP001314205"/>
    </source>
</evidence>
<evidence type="ECO:0000256" key="2">
    <source>
        <dbReference type="PROSITE-ProRule" id="PRU00108"/>
    </source>
</evidence>
<dbReference type="InterPro" id="IPR001356">
    <property type="entry name" value="HD"/>
</dbReference>
<accession>A0AAV1K849</accession>
<feature type="domain" description="Homeobox" evidence="4">
    <location>
        <begin position="87"/>
        <end position="147"/>
    </location>
</feature>
<evidence type="ECO:0000256" key="1">
    <source>
        <dbReference type="ARBA" id="ARBA00004123"/>
    </source>
</evidence>
<dbReference type="CDD" id="cd00086">
    <property type="entry name" value="homeodomain"/>
    <property type="match status" value="1"/>
</dbReference>
<dbReference type="PANTHER" id="PTHR24335:SF4">
    <property type="entry name" value="EXTRA-EXTRA"/>
    <property type="match status" value="1"/>
</dbReference>
<evidence type="ECO:0000259" key="4">
    <source>
        <dbReference type="PROSITE" id="PS50071"/>
    </source>
</evidence>
<dbReference type="GO" id="GO:0007417">
    <property type="term" value="P:central nervous system development"/>
    <property type="evidence" value="ECO:0007669"/>
    <property type="project" value="TreeGrafter"/>
</dbReference>
<dbReference type="Proteomes" id="UP001314205">
    <property type="component" value="Unassembled WGS sequence"/>
</dbReference>
<sequence length="271" mass="32484">MPLNDERHDIEPSTYRWDEFRATSSHRIQINPENNQTHFYNYTCDNPEYSCKTQNSVRRTEYLPFMKLHNRGRCRRHLISQNSQNFIMKRKRRTVFNTQQILMLENIFKKNPYVSREERYKLMEMLNVSDRVIKVWFQNRRRLSSKRDIELLVNYNSDSSMEENGSNLTLDYVESKINQADEFGYVTLDDRAMSELITVIDSRLTIEIDLEEPCKKFKDGTSTNNIIYEPISPVSLQDGEEEEHFCVSRWEPHEPEESLRRLFDVQAFITK</sequence>
<dbReference type="GO" id="GO:0005634">
    <property type="term" value="C:nucleus"/>
    <property type="evidence" value="ECO:0007669"/>
    <property type="project" value="UniProtKB-SubCell"/>
</dbReference>